<dbReference type="CDD" id="cd04301">
    <property type="entry name" value="NAT_SF"/>
    <property type="match status" value="1"/>
</dbReference>
<dbReference type="Proteomes" id="UP000569951">
    <property type="component" value="Unassembled WGS sequence"/>
</dbReference>
<dbReference type="GO" id="GO:0005840">
    <property type="term" value="C:ribosome"/>
    <property type="evidence" value="ECO:0007669"/>
    <property type="project" value="UniProtKB-KW"/>
</dbReference>
<dbReference type="EMBL" id="JACHHG010000002">
    <property type="protein sequence ID" value="MBB6097288.1"/>
    <property type="molecule type" value="Genomic_DNA"/>
</dbReference>
<dbReference type="RefSeq" id="WP_183984546.1">
    <property type="nucleotide sequence ID" value="NZ_JACHHG010000002.1"/>
</dbReference>
<gene>
    <name evidence="4" type="ORF">HNR42_000702</name>
</gene>
<keyword evidence="2" id="KW-0012">Acyltransferase</keyword>
<comment type="caution">
    <text evidence="4">The sequence shown here is derived from an EMBL/GenBank/DDBJ whole genome shotgun (WGS) entry which is preliminary data.</text>
</comment>
<dbReference type="AlphaFoldDB" id="A0A841HZ74"/>
<evidence type="ECO:0000313" key="5">
    <source>
        <dbReference type="Proteomes" id="UP000569951"/>
    </source>
</evidence>
<evidence type="ECO:0000313" key="4">
    <source>
        <dbReference type="EMBL" id="MBB6097288.1"/>
    </source>
</evidence>
<dbReference type="SUPFAM" id="SSF55729">
    <property type="entry name" value="Acyl-CoA N-acyltransferases (Nat)"/>
    <property type="match status" value="1"/>
</dbReference>
<dbReference type="PROSITE" id="PS51186">
    <property type="entry name" value="GNAT"/>
    <property type="match status" value="1"/>
</dbReference>
<name>A0A841HZ74_9DEIO</name>
<keyword evidence="5" id="KW-1185">Reference proteome</keyword>
<evidence type="ECO:0000256" key="2">
    <source>
        <dbReference type="ARBA" id="ARBA00023315"/>
    </source>
</evidence>
<dbReference type="PANTHER" id="PTHR43877:SF2">
    <property type="entry name" value="AMINOALKYLPHOSPHONATE N-ACETYLTRANSFERASE-RELATED"/>
    <property type="match status" value="1"/>
</dbReference>
<dbReference type="InterPro" id="IPR000182">
    <property type="entry name" value="GNAT_dom"/>
</dbReference>
<dbReference type="Pfam" id="PF00583">
    <property type="entry name" value="Acetyltransf_1"/>
    <property type="match status" value="1"/>
</dbReference>
<keyword evidence="4" id="KW-0687">Ribonucleoprotein</keyword>
<evidence type="ECO:0000259" key="3">
    <source>
        <dbReference type="PROSITE" id="PS51186"/>
    </source>
</evidence>
<keyword evidence="1" id="KW-0808">Transferase</keyword>
<organism evidence="4 5">
    <name type="scientific">Deinobacterium chartae</name>
    <dbReference type="NCBI Taxonomy" id="521158"/>
    <lineage>
        <taxon>Bacteria</taxon>
        <taxon>Thermotogati</taxon>
        <taxon>Deinococcota</taxon>
        <taxon>Deinococci</taxon>
        <taxon>Deinococcales</taxon>
        <taxon>Deinococcaceae</taxon>
        <taxon>Deinobacterium</taxon>
    </lineage>
</organism>
<dbReference type="Gene3D" id="3.40.630.30">
    <property type="match status" value="1"/>
</dbReference>
<feature type="domain" description="N-acetyltransferase" evidence="3">
    <location>
        <begin position="3"/>
        <end position="157"/>
    </location>
</feature>
<dbReference type="PANTHER" id="PTHR43877">
    <property type="entry name" value="AMINOALKYLPHOSPHONATE N-ACETYLTRANSFERASE-RELATED-RELATED"/>
    <property type="match status" value="1"/>
</dbReference>
<accession>A0A841HZ74</accession>
<keyword evidence="4" id="KW-0689">Ribosomal protein</keyword>
<dbReference type="InterPro" id="IPR016181">
    <property type="entry name" value="Acyl_CoA_acyltransferase"/>
</dbReference>
<sequence>MPYTLRPVVPDDRDFLLQVYASTRLEELAQLPWTPEQKAAFIRQQFEAQDTHYRRHYPGAEFQVIEVGGQAAGRLYLHRAADEHRLMEITLLPAFRGQGLGTTLIGDVLRAASLEGRAVRLHVEPFNPALRLYQRFGFRFLEERGVYWFLEWCPEAPVAGTASARHR</sequence>
<evidence type="ECO:0000256" key="1">
    <source>
        <dbReference type="ARBA" id="ARBA00022679"/>
    </source>
</evidence>
<dbReference type="InterPro" id="IPR050832">
    <property type="entry name" value="Bact_Acetyltransf"/>
</dbReference>
<protein>
    <submittedName>
        <fullName evidence="4">Ribosomal protein S18 acetylase RimI-like enzyme</fullName>
    </submittedName>
</protein>
<reference evidence="4 5" key="1">
    <citation type="submission" date="2020-08" db="EMBL/GenBank/DDBJ databases">
        <title>Genomic Encyclopedia of Type Strains, Phase IV (KMG-IV): sequencing the most valuable type-strain genomes for metagenomic binning, comparative biology and taxonomic classification.</title>
        <authorList>
            <person name="Goeker M."/>
        </authorList>
    </citation>
    <scope>NUCLEOTIDE SEQUENCE [LARGE SCALE GENOMIC DNA]</scope>
    <source>
        <strain evidence="4 5">DSM 21458</strain>
    </source>
</reference>
<proteinExistence type="predicted"/>
<dbReference type="GO" id="GO:0016747">
    <property type="term" value="F:acyltransferase activity, transferring groups other than amino-acyl groups"/>
    <property type="evidence" value="ECO:0007669"/>
    <property type="project" value="InterPro"/>
</dbReference>